<evidence type="ECO:0000256" key="1">
    <source>
        <dbReference type="SAM" id="MobiDB-lite"/>
    </source>
</evidence>
<proteinExistence type="predicted"/>
<dbReference type="SUPFAM" id="SSF54236">
    <property type="entry name" value="Ubiquitin-like"/>
    <property type="match status" value="1"/>
</dbReference>
<feature type="compositionally biased region" description="Basic and acidic residues" evidence="1">
    <location>
        <begin position="233"/>
        <end position="257"/>
    </location>
</feature>
<protein>
    <recommendedName>
        <fullName evidence="2">DUF4780 domain-containing protein</fullName>
    </recommendedName>
</protein>
<gene>
    <name evidence="3" type="primary">106081560</name>
</gene>
<dbReference type="VEuPathDB" id="VectorBase:SCAU015350"/>
<name>A0A1I8QAD7_STOCA</name>
<reference evidence="3" key="1">
    <citation type="submission" date="2020-05" db="UniProtKB">
        <authorList>
            <consortium name="EnsemblMetazoa"/>
        </authorList>
    </citation>
    <scope>IDENTIFICATION</scope>
    <source>
        <strain evidence="3">USDA</strain>
    </source>
</reference>
<feature type="region of interest" description="Disordered" evidence="1">
    <location>
        <begin position="148"/>
        <end position="210"/>
    </location>
</feature>
<dbReference type="EnsemblMetazoa" id="SCAU015350-RA">
    <property type="protein sequence ID" value="SCAU015350-PA"/>
    <property type="gene ID" value="SCAU015350"/>
</dbReference>
<feature type="domain" description="DUF4780" evidence="2">
    <location>
        <begin position="320"/>
        <end position="496"/>
    </location>
</feature>
<dbReference type="KEGG" id="scac:106081560"/>
<dbReference type="Proteomes" id="UP000095300">
    <property type="component" value="Unassembled WGS sequence"/>
</dbReference>
<dbReference type="InterPro" id="IPR029071">
    <property type="entry name" value="Ubiquitin-like_domsf"/>
</dbReference>
<dbReference type="Pfam" id="PF16012">
    <property type="entry name" value="DUF4780"/>
    <property type="match status" value="1"/>
</dbReference>
<dbReference type="OrthoDB" id="8040656at2759"/>
<evidence type="ECO:0000259" key="2">
    <source>
        <dbReference type="Pfam" id="PF16012"/>
    </source>
</evidence>
<organism evidence="3 4">
    <name type="scientific">Stomoxys calcitrans</name>
    <name type="common">Stable fly</name>
    <name type="synonym">Conops calcitrans</name>
    <dbReference type="NCBI Taxonomy" id="35570"/>
    <lineage>
        <taxon>Eukaryota</taxon>
        <taxon>Metazoa</taxon>
        <taxon>Ecdysozoa</taxon>
        <taxon>Arthropoda</taxon>
        <taxon>Hexapoda</taxon>
        <taxon>Insecta</taxon>
        <taxon>Pterygota</taxon>
        <taxon>Neoptera</taxon>
        <taxon>Endopterygota</taxon>
        <taxon>Diptera</taxon>
        <taxon>Brachycera</taxon>
        <taxon>Muscomorpha</taxon>
        <taxon>Muscoidea</taxon>
        <taxon>Muscidae</taxon>
        <taxon>Stomoxys</taxon>
    </lineage>
</organism>
<dbReference type="InterPro" id="IPR031961">
    <property type="entry name" value="DUF4780"/>
</dbReference>
<sequence>MFVKIKLEPQNTRSTLKKNTQSTYFEIGDNTTLAELKKKIEQHVDVPAERQQIRTLTESFDGRDSAKIQDICKIQEVKDTSVWLLHAYDEFCDYEETTFVCFLQIYNNELGLRQQEMEKRVLSNPKMGERISKACGSTASMGTLVIESETDSPSDTDTSQSDSQSECSSSSENSSSCQSFRGTSKKRQKDLTPENKPKRLKSTPVIDKPSPTLCQYLDEFPKCNDLPTVTIDNRGKTDSNVEDASSAKRPIDDRRIYEDEEDAAKANSTSIPPGEANVVRAPAETPKLDDNSPDNKKLKNISDISSTTTDVRHPCHDIAPENRQFMLVLSKSDPISKHSQCEILLDWFFDQFQRCESSDQLQFNKDAFTLFEGNIWISCLNKNTYDWVTSCLEKFHETFIIGSLNRGILCEVVIPIISNSKKLLDIFDLLEKQNPNLSTLQWCVTNRKILSPEENLKSVSSFCTNELFTIIIDKMSMAALKQFNLRLKYCFWQIEFIVL</sequence>
<accession>A0A1I8QAD7</accession>
<evidence type="ECO:0000313" key="3">
    <source>
        <dbReference type="EnsemblMetazoa" id="SCAU015350-PA"/>
    </source>
</evidence>
<feature type="region of interest" description="Disordered" evidence="1">
    <location>
        <begin position="230"/>
        <end position="300"/>
    </location>
</feature>
<dbReference type="AlphaFoldDB" id="A0A1I8QAD7"/>
<feature type="compositionally biased region" description="Basic and acidic residues" evidence="1">
    <location>
        <begin position="286"/>
        <end position="297"/>
    </location>
</feature>
<dbReference type="CDD" id="cd17039">
    <property type="entry name" value="Ubl_ubiquitin_like"/>
    <property type="match status" value="1"/>
</dbReference>
<keyword evidence="4" id="KW-1185">Reference proteome</keyword>
<evidence type="ECO:0000313" key="4">
    <source>
        <dbReference type="Proteomes" id="UP000095300"/>
    </source>
</evidence>
<feature type="compositionally biased region" description="Low complexity" evidence="1">
    <location>
        <begin position="155"/>
        <end position="179"/>
    </location>
</feature>